<feature type="compositionally biased region" description="Basic residues" evidence="1">
    <location>
        <begin position="171"/>
        <end position="182"/>
    </location>
</feature>
<proteinExistence type="predicted"/>
<comment type="caution">
    <text evidence="2">The sequence shown here is derived from an EMBL/GenBank/DDBJ whole genome shotgun (WGS) entry which is preliminary data.</text>
</comment>
<dbReference type="EMBL" id="FNEW01000009">
    <property type="protein sequence ID" value="SDK46960.1"/>
    <property type="molecule type" value="Genomic_DNA"/>
</dbReference>
<feature type="compositionally biased region" description="Basic and acidic residues" evidence="1">
    <location>
        <begin position="147"/>
        <end position="170"/>
    </location>
</feature>
<protein>
    <submittedName>
        <fullName evidence="2">Uncharacterized protein</fullName>
    </submittedName>
</protein>
<sequence>MSDEQSTENVEAAPGETVSFPFDRMTVEQFRTRFPRARWSDTRKAWFVPGKTAARRVGRWLAELEAEADAFADAKGRDAFEFDPIESCYLALGKAGFLIRTPYSRTVVDELREIPYSRWDGDQKIWHVPYRSYEELRSHWPAIEEAARRNEPEERRRRAEARKGSEEEAKSKRRSAERKRRRYPVASANLPPLDRVVGIQYGLVIFTEITGELVDPEAMAEFYPRITEDHVWGLWRKPRLDELVRTWPAKVPHAEGAEWWQPTIEELRPVRRTARREEDRKLRNHGAP</sequence>
<gene>
    <name evidence="2" type="ORF">SAMN05428983_5066</name>
</gene>
<accession>A0A7Z7BSL4</accession>
<dbReference type="RefSeq" id="WP_167304850.1">
    <property type="nucleotide sequence ID" value="NZ_CP048560.1"/>
</dbReference>
<evidence type="ECO:0000256" key="1">
    <source>
        <dbReference type="SAM" id="MobiDB-lite"/>
    </source>
</evidence>
<dbReference type="AlphaFoldDB" id="A0A7Z7BSL4"/>
<reference evidence="2 3" key="1">
    <citation type="submission" date="2016-10" db="EMBL/GenBank/DDBJ databases">
        <authorList>
            <person name="Varghese N."/>
            <person name="Submissions S."/>
        </authorList>
    </citation>
    <scope>NUCLEOTIDE SEQUENCE [LARGE SCALE GENOMIC DNA]</scope>
    <source>
        <strain evidence="2 3">PDC82</strain>
    </source>
</reference>
<name>A0A7Z7BSL4_9HYPH</name>
<dbReference type="Proteomes" id="UP000198917">
    <property type="component" value="Unassembled WGS sequence"/>
</dbReference>
<feature type="region of interest" description="Disordered" evidence="1">
    <location>
        <begin position="147"/>
        <end position="182"/>
    </location>
</feature>
<evidence type="ECO:0000313" key="2">
    <source>
        <dbReference type="EMBL" id="SDK46960.1"/>
    </source>
</evidence>
<organism evidence="2 3">
    <name type="scientific">Agrobacterium fabrum</name>
    <dbReference type="NCBI Taxonomy" id="1176649"/>
    <lineage>
        <taxon>Bacteria</taxon>
        <taxon>Pseudomonadati</taxon>
        <taxon>Pseudomonadota</taxon>
        <taxon>Alphaproteobacteria</taxon>
        <taxon>Hyphomicrobiales</taxon>
        <taxon>Rhizobiaceae</taxon>
        <taxon>Rhizobium/Agrobacterium group</taxon>
        <taxon>Agrobacterium</taxon>
        <taxon>Agrobacterium tumefaciens complex</taxon>
    </lineage>
</organism>
<evidence type="ECO:0000313" key="3">
    <source>
        <dbReference type="Proteomes" id="UP000198917"/>
    </source>
</evidence>